<dbReference type="PANTHER" id="PTHR37817:SF1">
    <property type="entry name" value="N-ACETYLTRANSFERASE EIS"/>
    <property type="match status" value="1"/>
</dbReference>
<dbReference type="Proteomes" id="UP000018872">
    <property type="component" value="Unassembled WGS sequence"/>
</dbReference>
<dbReference type="PANTHER" id="PTHR37817">
    <property type="entry name" value="N-ACETYLTRANSFERASE EIS"/>
    <property type="match status" value="1"/>
</dbReference>
<dbReference type="InterPro" id="IPR051554">
    <property type="entry name" value="Acetyltransferase_Eis"/>
</dbReference>
<dbReference type="PATRIC" id="fig|1410950.3.peg.2303"/>
<dbReference type="Pfam" id="PF13527">
    <property type="entry name" value="Acetyltransf_9"/>
    <property type="match status" value="1"/>
</dbReference>
<dbReference type="Gene3D" id="3.40.630.30">
    <property type="match status" value="2"/>
</dbReference>
<comment type="caution">
    <text evidence="2">The sequence shown here is derived from an EMBL/GenBank/DDBJ whole genome shotgun (WGS) entry which is preliminary data.</text>
</comment>
<dbReference type="GO" id="GO:0034069">
    <property type="term" value="F:aminoglycoside N-acetyltransferase activity"/>
    <property type="evidence" value="ECO:0007669"/>
    <property type="project" value="TreeGrafter"/>
</dbReference>
<dbReference type="GO" id="GO:0030649">
    <property type="term" value="P:aminoglycoside antibiotic catabolic process"/>
    <property type="evidence" value="ECO:0007669"/>
    <property type="project" value="TreeGrafter"/>
</dbReference>
<protein>
    <recommendedName>
        <fullName evidence="1">N-acetyltransferase domain-containing protein</fullName>
    </recommendedName>
</protein>
<evidence type="ECO:0000313" key="3">
    <source>
        <dbReference type="Proteomes" id="UP000018872"/>
    </source>
</evidence>
<dbReference type="SUPFAM" id="SSF55729">
    <property type="entry name" value="Acyl-CoA N-acyltransferases (Nat)"/>
    <property type="match status" value="1"/>
</dbReference>
<dbReference type="PROSITE" id="PS51186">
    <property type="entry name" value="GNAT"/>
    <property type="match status" value="1"/>
</dbReference>
<evidence type="ECO:0000313" key="2">
    <source>
        <dbReference type="EMBL" id="ETK03374.1"/>
    </source>
</evidence>
<evidence type="ECO:0000259" key="1">
    <source>
        <dbReference type="PROSITE" id="PS51186"/>
    </source>
</evidence>
<dbReference type="InterPro" id="IPR016181">
    <property type="entry name" value="Acyl_CoA_acyltransferase"/>
</dbReference>
<reference evidence="2 3" key="1">
    <citation type="submission" date="2013-11" db="EMBL/GenBank/DDBJ databases">
        <title>Single cell genomics of uncultured Tannerella BU063 (oral taxon 286).</title>
        <authorList>
            <person name="Beall C.J."/>
            <person name="Campbell A.G."/>
            <person name="Griffen A.L."/>
            <person name="Podar M."/>
            <person name="Leys E.J."/>
        </authorList>
    </citation>
    <scope>NUCLEOTIDE SEQUENCE [LARGE SCALE GENOMIC DNA]</scope>
    <source>
        <strain evidence="2">Cell 5</strain>
    </source>
</reference>
<gene>
    <name evidence="2" type="ORF">T229_14630</name>
</gene>
<feature type="domain" description="N-acetyltransferase" evidence="1">
    <location>
        <begin position="1"/>
        <end position="145"/>
    </location>
</feature>
<proteinExistence type="predicted"/>
<accession>W2C803</accession>
<dbReference type="InterPro" id="IPR000182">
    <property type="entry name" value="GNAT_dom"/>
</dbReference>
<dbReference type="EMBL" id="AYYC01000737">
    <property type="protein sequence ID" value="ETK03374.1"/>
    <property type="molecule type" value="Genomic_DNA"/>
</dbReference>
<organism evidence="2 3">
    <name type="scientific">Tannerella sp. oral taxon BU063 isolate Cell 5</name>
    <dbReference type="NCBI Taxonomy" id="1410950"/>
    <lineage>
        <taxon>Bacteria</taxon>
        <taxon>Pseudomonadati</taxon>
        <taxon>Bacteroidota</taxon>
        <taxon>Bacteroidia</taxon>
        <taxon>Bacteroidales</taxon>
        <taxon>Tannerellaceae</taxon>
        <taxon>Tannerella</taxon>
    </lineage>
</organism>
<dbReference type="AlphaFoldDB" id="W2C803"/>
<sequence>MSSDPRLPAMMRLWQDTFGDSDAFVRLFFTRVYRPQNALTLSRDGHLAAMLHIVPYRLRVGRRTLPAAYICGVSTRPEVRGQGLMTALMRRALRTMRRRGFALTTLIPAEPWLFDVYARLGYVHPIPARDERISTADLPLAPPDVRIASCTDARFYAAFDRLQHRRPCVILHTARDFDTIRLDCESDGGRVLVALADGRPVGFLFEAPEEGGVVRVKELLADSADAETALLRAAATRHGATQLRIRRPPQPGCPSQPYGLAARLDDRLSAADIDRLHMALMLD</sequence>
<name>W2C803_9BACT</name>